<organism evidence="2 3">
    <name type="scientific">Microdochium trichocladiopsis</name>
    <dbReference type="NCBI Taxonomy" id="1682393"/>
    <lineage>
        <taxon>Eukaryota</taxon>
        <taxon>Fungi</taxon>
        <taxon>Dikarya</taxon>
        <taxon>Ascomycota</taxon>
        <taxon>Pezizomycotina</taxon>
        <taxon>Sordariomycetes</taxon>
        <taxon>Xylariomycetidae</taxon>
        <taxon>Xylariales</taxon>
        <taxon>Microdochiaceae</taxon>
        <taxon>Microdochium</taxon>
    </lineage>
</organism>
<dbReference type="EMBL" id="JAGTJQ010000001">
    <property type="protein sequence ID" value="KAH7039953.1"/>
    <property type="molecule type" value="Genomic_DNA"/>
</dbReference>
<dbReference type="AlphaFoldDB" id="A0A9P8YH89"/>
<evidence type="ECO:0000313" key="2">
    <source>
        <dbReference type="EMBL" id="KAH7039953.1"/>
    </source>
</evidence>
<keyword evidence="1" id="KW-0472">Membrane</keyword>
<reference evidence="2" key="1">
    <citation type="journal article" date="2021" name="Nat. Commun.">
        <title>Genetic determinants of endophytism in the Arabidopsis root mycobiome.</title>
        <authorList>
            <person name="Mesny F."/>
            <person name="Miyauchi S."/>
            <person name="Thiergart T."/>
            <person name="Pickel B."/>
            <person name="Atanasova L."/>
            <person name="Karlsson M."/>
            <person name="Huettel B."/>
            <person name="Barry K.W."/>
            <person name="Haridas S."/>
            <person name="Chen C."/>
            <person name="Bauer D."/>
            <person name="Andreopoulos W."/>
            <person name="Pangilinan J."/>
            <person name="LaButti K."/>
            <person name="Riley R."/>
            <person name="Lipzen A."/>
            <person name="Clum A."/>
            <person name="Drula E."/>
            <person name="Henrissat B."/>
            <person name="Kohler A."/>
            <person name="Grigoriev I.V."/>
            <person name="Martin F.M."/>
            <person name="Hacquard S."/>
        </authorList>
    </citation>
    <scope>NUCLEOTIDE SEQUENCE</scope>
    <source>
        <strain evidence="2">MPI-CAGE-CH-0230</strain>
    </source>
</reference>
<comment type="caution">
    <text evidence="2">The sequence shown here is derived from an EMBL/GenBank/DDBJ whole genome shotgun (WGS) entry which is preliminary data.</text>
</comment>
<sequence>MSSASSFFSSVRCQYWLAILAMLCVGLNFTTFVSLVGQCPSSLSLALDHAHADSHAFQLFELVSNSTQRGRVSLPYPRLF</sequence>
<accession>A0A9P8YH89</accession>
<evidence type="ECO:0000256" key="1">
    <source>
        <dbReference type="SAM" id="Phobius"/>
    </source>
</evidence>
<keyword evidence="3" id="KW-1185">Reference proteome</keyword>
<protein>
    <submittedName>
        <fullName evidence="2">Uncharacterized protein</fullName>
    </submittedName>
</protein>
<dbReference type="RefSeq" id="XP_046018008.1">
    <property type="nucleotide sequence ID" value="XM_046152166.1"/>
</dbReference>
<gene>
    <name evidence="2" type="ORF">B0I36DRAFT_309672</name>
</gene>
<feature type="transmembrane region" description="Helical" evidence="1">
    <location>
        <begin position="15"/>
        <end position="36"/>
    </location>
</feature>
<keyword evidence="1" id="KW-1133">Transmembrane helix</keyword>
<dbReference type="Proteomes" id="UP000756346">
    <property type="component" value="Unassembled WGS sequence"/>
</dbReference>
<name>A0A9P8YH89_9PEZI</name>
<keyword evidence="1" id="KW-0812">Transmembrane</keyword>
<dbReference type="GeneID" id="70181712"/>
<proteinExistence type="predicted"/>
<evidence type="ECO:0000313" key="3">
    <source>
        <dbReference type="Proteomes" id="UP000756346"/>
    </source>
</evidence>